<name>A0A1Y0EJW1_9BURK</name>
<dbReference type="Proteomes" id="UP000196138">
    <property type="component" value="Chromosome"/>
</dbReference>
<evidence type="ECO:0000256" key="2">
    <source>
        <dbReference type="ARBA" id="ARBA00009142"/>
    </source>
</evidence>
<keyword evidence="5 8" id="KW-0812">Transmembrane</keyword>
<evidence type="ECO:0000256" key="1">
    <source>
        <dbReference type="ARBA" id="ARBA00004651"/>
    </source>
</evidence>
<evidence type="ECO:0000313" key="9">
    <source>
        <dbReference type="EMBL" id="ARU03718.1"/>
    </source>
</evidence>
<dbReference type="KEGG" id="cser:CCO03_02585"/>
<evidence type="ECO:0000256" key="3">
    <source>
        <dbReference type="ARBA" id="ARBA00022448"/>
    </source>
</evidence>
<evidence type="ECO:0000256" key="5">
    <source>
        <dbReference type="ARBA" id="ARBA00022692"/>
    </source>
</evidence>
<feature type="transmembrane region" description="Helical" evidence="8">
    <location>
        <begin position="240"/>
        <end position="259"/>
    </location>
</feature>
<feature type="transmembrane region" description="Helical" evidence="8">
    <location>
        <begin position="42"/>
        <end position="63"/>
    </location>
</feature>
<keyword evidence="4 8" id="KW-1003">Cell membrane</keyword>
<evidence type="ECO:0000256" key="6">
    <source>
        <dbReference type="ARBA" id="ARBA00022989"/>
    </source>
</evidence>
<dbReference type="GO" id="GO:0005886">
    <property type="term" value="C:plasma membrane"/>
    <property type="evidence" value="ECO:0007669"/>
    <property type="project" value="UniProtKB-SubCell"/>
</dbReference>
<comment type="subcellular location">
    <subcellularLocation>
        <location evidence="1 8">Cell membrane</location>
        <topology evidence="1 8">Multi-pass membrane protein</topology>
    </subcellularLocation>
</comment>
<keyword evidence="7 8" id="KW-0472">Membrane</keyword>
<gene>
    <name evidence="9" type="ORF">CCO03_02585</name>
</gene>
<feature type="transmembrane region" description="Helical" evidence="8">
    <location>
        <begin position="195"/>
        <end position="228"/>
    </location>
</feature>
<feature type="transmembrane region" description="Helical" evidence="8">
    <location>
        <begin position="151"/>
        <end position="175"/>
    </location>
</feature>
<keyword evidence="10" id="KW-1185">Reference proteome</keyword>
<dbReference type="PANTHER" id="PTHR30269">
    <property type="entry name" value="TRANSMEMBRANE PROTEIN YFCA"/>
    <property type="match status" value="1"/>
</dbReference>
<evidence type="ECO:0000256" key="4">
    <source>
        <dbReference type="ARBA" id="ARBA00022475"/>
    </source>
</evidence>
<accession>A0A1Y0EJW1</accession>
<keyword evidence="6 8" id="KW-1133">Transmembrane helix</keyword>
<comment type="similarity">
    <text evidence="2 8">Belongs to the 4-toluene sulfonate uptake permease (TSUP) (TC 2.A.102) family.</text>
</comment>
<dbReference type="InterPro" id="IPR002781">
    <property type="entry name" value="TM_pro_TauE-like"/>
</dbReference>
<dbReference type="EMBL" id="CP021455">
    <property type="protein sequence ID" value="ARU03718.1"/>
    <property type="molecule type" value="Genomic_DNA"/>
</dbReference>
<sequence>MDTLSLALLAVAALGAGVLNAMAGGGSFLTFPALVATGVPPIVANATSAMAVAPGYLGSTLGFRDEIAAQPRRRLWLEMAIVALGGVLGALLLLVTPSHVFSGIVPWLLGFATLLFALGPRLTAWARGHQPGHPTDPSTPDAGHLSPWRAVVILLVATYGGYFNGGLGILLMAVYLLLGETQLNTVNALKNLNSLVLSVLSVVAFAVAGAIVWPQALWMMVWATLGGWAGARLAKRLPMAWVRAIVIVTGVVMTLLFALK</sequence>
<dbReference type="RefSeq" id="WP_087276863.1">
    <property type="nucleotide sequence ID" value="NZ_CP021455.1"/>
</dbReference>
<protein>
    <recommendedName>
        <fullName evidence="8">Probable membrane transporter protein</fullName>
    </recommendedName>
</protein>
<evidence type="ECO:0000313" key="10">
    <source>
        <dbReference type="Proteomes" id="UP000196138"/>
    </source>
</evidence>
<dbReference type="PANTHER" id="PTHR30269:SF0">
    <property type="entry name" value="MEMBRANE TRANSPORTER PROTEIN YFCA-RELATED"/>
    <property type="match status" value="1"/>
</dbReference>
<keyword evidence="3" id="KW-0813">Transport</keyword>
<proteinExistence type="inferred from homology"/>
<evidence type="ECO:0000256" key="7">
    <source>
        <dbReference type="ARBA" id="ARBA00023136"/>
    </source>
</evidence>
<organism evidence="9 10">
    <name type="scientific">Comamonas serinivorans</name>
    <dbReference type="NCBI Taxonomy" id="1082851"/>
    <lineage>
        <taxon>Bacteria</taxon>
        <taxon>Pseudomonadati</taxon>
        <taxon>Pseudomonadota</taxon>
        <taxon>Betaproteobacteria</taxon>
        <taxon>Burkholderiales</taxon>
        <taxon>Comamonadaceae</taxon>
        <taxon>Comamonas</taxon>
    </lineage>
</organism>
<reference evidence="9 10" key="1">
    <citation type="submission" date="2017-05" db="EMBL/GenBank/DDBJ databases">
        <authorList>
            <person name="Song R."/>
            <person name="Chenine A.L."/>
            <person name="Ruprecht R.M."/>
        </authorList>
    </citation>
    <scope>NUCLEOTIDE SEQUENCE [LARGE SCALE GENOMIC DNA]</scope>
    <source>
        <strain evidence="9 10">DSM 26136</strain>
    </source>
</reference>
<evidence type="ECO:0000256" key="8">
    <source>
        <dbReference type="RuleBase" id="RU363041"/>
    </source>
</evidence>
<dbReference type="InterPro" id="IPR052017">
    <property type="entry name" value="TSUP"/>
</dbReference>
<feature type="transmembrane region" description="Helical" evidence="8">
    <location>
        <begin position="75"/>
        <end position="94"/>
    </location>
</feature>
<dbReference type="Pfam" id="PF01925">
    <property type="entry name" value="TauE"/>
    <property type="match status" value="1"/>
</dbReference>
<dbReference type="AlphaFoldDB" id="A0A1Y0EJW1"/>
<dbReference type="OrthoDB" id="9807082at2"/>